<dbReference type="InterPro" id="IPR027417">
    <property type="entry name" value="P-loop_NTPase"/>
</dbReference>
<dbReference type="Proteomes" id="UP000550729">
    <property type="component" value="Unassembled WGS sequence"/>
</dbReference>
<dbReference type="AlphaFoldDB" id="A0A848L1Q6"/>
<comment type="caution">
    <text evidence="1">The sequence shown here is derived from an EMBL/GenBank/DDBJ whole genome shotgun (WGS) entry which is preliminary data.</text>
</comment>
<dbReference type="RefSeq" id="WP_170195029.1">
    <property type="nucleotide sequence ID" value="NZ_JABBNB010000014.1"/>
</dbReference>
<protein>
    <submittedName>
        <fullName evidence="1">Uncharacterized protein</fullName>
    </submittedName>
</protein>
<gene>
    <name evidence="1" type="ORF">HH308_15055</name>
</gene>
<accession>A0A848L1Q6</accession>
<reference evidence="1 2" key="1">
    <citation type="submission" date="2020-04" db="EMBL/GenBank/DDBJ databases">
        <title>Gordonia sp. nov. TBRC 11910.</title>
        <authorList>
            <person name="Suriyachadkun C."/>
        </authorList>
    </citation>
    <scope>NUCLEOTIDE SEQUENCE [LARGE SCALE GENOMIC DNA]</scope>
    <source>
        <strain evidence="1 2">TBRC 11910</strain>
    </source>
</reference>
<dbReference type="SUPFAM" id="SSF52540">
    <property type="entry name" value="P-loop containing nucleoside triphosphate hydrolases"/>
    <property type="match status" value="1"/>
</dbReference>
<keyword evidence="2" id="KW-1185">Reference proteome</keyword>
<evidence type="ECO:0000313" key="2">
    <source>
        <dbReference type="Proteomes" id="UP000550729"/>
    </source>
</evidence>
<evidence type="ECO:0000313" key="1">
    <source>
        <dbReference type="EMBL" id="NMO02533.1"/>
    </source>
</evidence>
<organism evidence="1 2">
    <name type="scientific">Gordonia asplenii</name>
    <dbReference type="NCBI Taxonomy" id="2725283"/>
    <lineage>
        <taxon>Bacteria</taxon>
        <taxon>Bacillati</taxon>
        <taxon>Actinomycetota</taxon>
        <taxon>Actinomycetes</taxon>
        <taxon>Mycobacteriales</taxon>
        <taxon>Gordoniaceae</taxon>
        <taxon>Gordonia</taxon>
    </lineage>
</organism>
<proteinExistence type="predicted"/>
<name>A0A848L1Q6_9ACTN</name>
<dbReference type="EMBL" id="JABBNB010000014">
    <property type="protein sequence ID" value="NMO02533.1"/>
    <property type="molecule type" value="Genomic_DNA"/>
</dbReference>
<sequence>MTSAEREILRVPDRFEALAAEDAATLRGVVTPVETSLGAVDQRFLEIRSAARGGLMILKGVSGAGKSTFAKTINLFREVDIASVDSQQELPAALRELPMTTNPRLVIVEGREALGEVARESIESYLHAANNFVRTEAGRTSLLVWPVNTDSMVVLLADIARSVGAKALLGFDDEFHLFTGPPKSDFVKIADQTIGALNQGASIYNLGLSVERAEELVASSETIGEFLGHVRVELQKNLKLVRGLMPQESLRVWTIVVSDSNAEGAVNAVTRGRDAYADIDRMMTSTNANIVAELQRFPDRLGILGTVLDARVVYLDVFAALAVARTFADDNLRQLMADKGMSTSKDSKALDRIRDSTLAKLLLGSTLGTGRRGAKAKGNTLSAFSNLTAIASDNDTLINNAIAIALKEAGVIADFEAEKLFGKDRKYYSDLIVTLPTGELIRLEFMWRNSTGSADISNYVLKKLEIYGKSIGLFD</sequence>